<dbReference type="VEuPathDB" id="TriTrypDB:TcCLB.507093.280"/>
<dbReference type="VEuPathDB" id="TriTrypDB:TCSYLVIO_007424"/>
<dbReference type="EMBL" id="PRFA01000019">
    <property type="protein sequence ID" value="PWU96343.1"/>
    <property type="molecule type" value="Genomic_DNA"/>
</dbReference>
<protein>
    <submittedName>
        <fullName evidence="2">Uncharacterized protein</fullName>
    </submittedName>
</protein>
<gene>
    <name evidence="2" type="ORF">C4B63_19g94</name>
</gene>
<feature type="transmembrane region" description="Helical" evidence="1">
    <location>
        <begin position="767"/>
        <end position="787"/>
    </location>
</feature>
<dbReference type="VEuPathDB" id="TriTrypDB:TCDM_02006"/>
<reference evidence="2 3" key="1">
    <citation type="journal article" date="2018" name="Microb. Genom.">
        <title>Expanding an expanded genome: long-read sequencing of Trypanosoma cruzi.</title>
        <authorList>
            <person name="Berna L."/>
            <person name="Rodriguez M."/>
            <person name="Chiribao M.L."/>
            <person name="Parodi-Talice A."/>
            <person name="Pita S."/>
            <person name="Rijo G."/>
            <person name="Alvarez-Valin F."/>
            <person name="Robello C."/>
        </authorList>
    </citation>
    <scope>NUCLEOTIDE SEQUENCE [LARGE SCALE GENOMIC DNA]</scope>
    <source>
        <strain evidence="2 3">Dm28c</strain>
    </source>
</reference>
<dbReference type="VEuPathDB" id="TriTrypDB:BCY84_03212"/>
<comment type="caution">
    <text evidence="2">The sequence shown here is derived from an EMBL/GenBank/DDBJ whole genome shotgun (WGS) entry which is preliminary data.</text>
</comment>
<feature type="transmembrane region" description="Helical" evidence="1">
    <location>
        <begin position="739"/>
        <end position="755"/>
    </location>
</feature>
<dbReference type="VEuPathDB" id="TriTrypDB:TcBrA4_0056150"/>
<keyword evidence="1" id="KW-0472">Membrane</keyword>
<name>A0A2V2VPW8_TRYCR</name>
<organism evidence="2 3">
    <name type="scientific">Trypanosoma cruzi</name>
    <dbReference type="NCBI Taxonomy" id="5693"/>
    <lineage>
        <taxon>Eukaryota</taxon>
        <taxon>Discoba</taxon>
        <taxon>Euglenozoa</taxon>
        <taxon>Kinetoplastea</taxon>
        <taxon>Metakinetoplastina</taxon>
        <taxon>Trypanosomatida</taxon>
        <taxon>Trypanosomatidae</taxon>
        <taxon>Trypanosoma</taxon>
        <taxon>Schizotrypanum</taxon>
    </lineage>
</organism>
<dbReference type="VEuPathDB" id="TriTrypDB:TcCL_ESM02451"/>
<dbReference type="Proteomes" id="UP000246121">
    <property type="component" value="Unassembled WGS sequence"/>
</dbReference>
<keyword evidence="1" id="KW-0812">Transmembrane</keyword>
<sequence>MLENDSHNSSERIFCMEKETERVAREESPMERYASLLLCEADRHQRLRQALQKKLRHIQFVPNSVSAGLLGLLVSPSKNGFSVNTADDADASSAILKQKATHNDADIVPQLTSELISHITTDWSFVEASQEEVIKHICELPTSTDDEFQLIQLIQRDKIRRMEDMYLLLEMCFKRMIMSSCSRAGEESAEGPVAFPVGAHNDVVKGELLSNEKRVIGNTNFFLPAVPELLDLCDTMDLCLSQCQQTRQKIQHQKNVVCGAFGVLAMKRRRVHLTTVIRMLRFIEQRHKQTRDINFFLKAGRFVEVVLSLHQLRIQYEMRKPVSGSEEETLEMMCEATTVGETVLKKHLYLCTQGVKALGLALHNRLFQVLDSLQDTCLVWSKDLVCSALRLAYGAHALCCWKGKTTRALNQHSSNNTGNLTAGRLMEAYVMDKLHEVVNENIKNSEISGGGIAVLAESVTLSEVRRCTSQLLTKVSSFLRAVLLLQRCFEALFASESPDNCMKDVCLTFEQAIESFLGDDFVFCKVLSSGDEAAVRDYIYDVNSLKKVYEDCCGIGRHAVKEALRLVLSYQTHLPLENLTLLELLLSYRLFFYFVDICRPVFPTDDDFAGNITAEMEARLAMLVKRNYLTSQADTLGQLLRNDTGMFVGATEDDLPPLYPLLPCELELEGNAAHKYLLVPPVRFCYCSKEKVLVSHITCSEEEEMVMLNPFLNTQAFLSPEAIPAADTFRIRLFSSRDALEVFTFSSLMGVKMMVENTMYAQMFRRVALALVYVNLGITSLYVWYILSYFVSSGDQWVFLSTAVDGELKQFARLLRDEYLPRSFDWNKVDSSPSLVWRSVVNSRQHLFAAVERATGLCSVLSIGTAFKAILSALKPLLPVDELGQLDSVKELMGRLCTCISQNGLRLLSNQLLSSNAFAISMEEFHWDGSAESFPIAVSKVKGSCSFSYPVRQVMEAFLRCQHELRELYRDAPSVSLRRLLDHMILNVFTGFVEGVSRIRKFNSFGEQQLLHDAEYICHEMFCAQPTLNRRPIIFYVQRYALAMTLSSGLAELVTTMHHLYTTRQLIALTARLDLSKRRDVEQIIQRTHVRDEIPYCLIEEIA</sequence>
<dbReference type="VEuPathDB" id="TriTrypDB:C4B63_19g94"/>
<dbReference type="VEuPathDB" id="TriTrypDB:TcCL_ESM02452"/>
<dbReference type="VEuPathDB" id="TriTrypDB:Tc_MARK_6441"/>
<proteinExistence type="predicted"/>
<evidence type="ECO:0000313" key="2">
    <source>
        <dbReference type="EMBL" id="PWU96343.1"/>
    </source>
</evidence>
<dbReference type="VEuPathDB" id="TriTrypDB:ECC02_003557"/>
<keyword evidence="1" id="KW-1133">Transmembrane helix</keyword>
<dbReference type="VEuPathDB" id="TriTrypDB:TcG_02740"/>
<dbReference type="AlphaFoldDB" id="A0A2V2VPW8"/>
<accession>A0A2V2VPW8</accession>
<evidence type="ECO:0000256" key="1">
    <source>
        <dbReference type="SAM" id="Phobius"/>
    </source>
</evidence>
<evidence type="ECO:0000313" key="3">
    <source>
        <dbReference type="Proteomes" id="UP000246121"/>
    </source>
</evidence>
<dbReference type="VEuPathDB" id="TriTrypDB:TcYC6_0075170"/>